<dbReference type="InterPro" id="IPR038192">
    <property type="entry name" value="CSTF_C_sf"/>
</dbReference>
<dbReference type="Proteomes" id="UP000019132">
    <property type="component" value="Unassembled WGS sequence"/>
</dbReference>
<dbReference type="OMA" id="EHIEFAR"/>
<reference evidence="4" key="2">
    <citation type="submission" date="2010-04" db="EMBL/GenBank/DDBJ databases">
        <authorList>
            <person name="Buell R."/>
            <person name="Hamilton J."/>
            <person name="Hostetler J."/>
        </authorList>
    </citation>
    <scope>NUCLEOTIDE SEQUENCE [LARGE SCALE GENOMIC DNA]</scope>
    <source>
        <strain evidence="4">DAOM:BR144</strain>
    </source>
</reference>
<dbReference type="InterPro" id="IPR025742">
    <property type="entry name" value="CSTF2_hinge"/>
</dbReference>
<dbReference type="eggNOG" id="ENOG502S4KB">
    <property type="taxonomic scope" value="Eukaryota"/>
</dbReference>
<accession>K3X052</accession>
<reference evidence="3" key="3">
    <citation type="submission" date="2015-02" db="UniProtKB">
        <authorList>
            <consortium name="EnsemblProtists"/>
        </authorList>
    </citation>
    <scope>IDENTIFICATION</scope>
    <source>
        <strain evidence="3">DAOM BR144</strain>
    </source>
</reference>
<keyword evidence="4" id="KW-1185">Reference proteome</keyword>
<evidence type="ECO:0000313" key="3">
    <source>
        <dbReference type="EnsemblProtists" id="PYU1_T010601"/>
    </source>
</evidence>
<dbReference type="PANTHER" id="PTHR47866:SF2">
    <property type="entry name" value="HYDROXYPROLINE-RICH GLYCOPROTEIN FAMILY PROTEIN"/>
    <property type="match status" value="1"/>
</dbReference>
<dbReference type="VEuPathDB" id="FungiDB:PYU1_G010578"/>
<dbReference type="Gene3D" id="1.25.40.630">
    <property type="match status" value="1"/>
</dbReference>
<dbReference type="Pfam" id="PF14327">
    <property type="entry name" value="CSTF2_hinge"/>
    <property type="match status" value="1"/>
</dbReference>
<dbReference type="EnsemblProtists" id="PYU1_T010601">
    <property type="protein sequence ID" value="PYU1_T010601"/>
    <property type="gene ID" value="PYU1_G010578"/>
</dbReference>
<proteinExistence type="predicted"/>
<evidence type="ECO:0000259" key="2">
    <source>
        <dbReference type="Pfam" id="PF14327"/>
    </source>
</evidence>
<dbReference type="InParanoid" id="K3X052"/>
<evidence type="ECO:0000313" key="4">
    <source>
        <dbReference type="Proteomes" id="UP000019132"/>
    </source>
</evidence>
<dbReference type="AlphaFoldDB" id="K3X052"/>
<dbReference type="PANTHER" id="PTHR47866">
    <property type="entry name" value="HYDROXYPROLINE-RICH GLYCOPROTEIN FAMILY PROTEIN"/>
    <property type="match status" value="1"/>
</dbReference>
<name>K3X052_GLOUD</name>
<feature type="domain" description="Cleavage stimulation factor subunit 2 hinge" evidence="2">
    <location>
        <begin position="7"/>
        <end position="62"/>
    </location>
</feature>
<sequence>MEAKMATTSSVADLSFAELYELVYQLKQCNESAPEETRRLLQEQPEFARAIAQAQLKLGLVRDRQDESSVAPANAVGVSNDLLEKLDPEQQELLEQVQNLAPEVIQSLPPEERRQIMELREAMGLPPV</sequence>
<reference evidence="4" key="1">
    <citation type="journal article" date="2010" name="Genome Biol.">
        <title>Genome sequence of the necrotrophic plant pathogen Pythium ultimum reveals original pathogenicity mechanisms and effector repertoire.</title>
        <authorList>
            <person name="Levesque C.A."/>
            <person name="Brouwer H."/>
            <person name="Cano L."/>
            <person name="Hamilton J.P."/>
            <person name="Holt C."/>
            <person name="Huitema E."/>
            <person name="Raffaele S."/>
            <person name="Robideau G.P."/>
            <person name="Thines M."/>
            <person name="Win J."/>
            <person name="Zerillo M.M."/>
            <person name="Beakes G.W."/>
            <person name="Boore J.L."/>
            <person name="Busam D."/>
            <person name="Dumas B."/>
            <person name="Ferriera S."/>
            <person name="Fuerstenberg S.I."/>
            <person name="Gachon C.M."/>
            <person name="Gaulin E."/>
            <person name="Govers F."/>
            <person name="Grenville-Briggs L."/>
            <person name="Horner N."/>
            <person name="Hostetler J."/>
            <person name="Jiang R.H."/>
            <person name="Johnson J."/>
            <person name="Krajaejun T."/>
            <person name="Lin H."/>
            <person name="Meijer H.J."/>
            <person name="Moore B."/>
            <person name="Morris P."/>
            <person name="Phuntmart V."/>
            <person name="Puiu D."/>
            <person name="Shetty J."/>
            <person name="Stajich J.E."/>
            <person name="Tripathy S."/>
            <person name="Wawra S."/>
            <person name="van West P."/>
            <person name="Whitty B.R."/>
            <person name="Coutinho P.M."/>
            <person name="Henrissat B."/>
            <person name="Martin F."/>
            <person name="Thomas P.D."/>
            <person name="Tyler B.M."/>
            <person name="De Vries R.P."/>
            <person name="Kamoun S."/>
            <person name="Yandell M."/>
            <person name="Tisserat N."/>
            <person name="Buell C.R."/>
        </authorList>
    </citation>
    <scope>NUCLEOTIDE SEQUENCE</scope>
    <source>
        <strain evidence="4">DAOM:BR144</strain>
    </source>
</reference>
<dbReference type="InterPro" id="IPR026896">
    <property type="entry name" value="CSTF_C"/>
</dbReference>
<dbReference type="GO" id="GO:0031124">
    <property type="term" value="P:mRNA 3'-end processing"/>
    <property type="evidence" value="ECO:0007669"/>
    <property type="project" value="InterPro"/>
</dbReference>
<organism evidence="3 4">
    <name type="scientific">Globisporangium ultimum (strain ATCC 200006 / CBS 805.95 / DAOM BR144)</name>
    <name type="common">Pythium ultimum</name>
    <dbReference type="NCBI Taxonomy" id="431595"/>
    <lineage>
        <taxon>Eukaryota</taxon>
        <taxon>Sar</taxon>
        <taxon>Stramenopiles</taxon>
        <taxon>Oomycota</taxon>
        <taxon>Peronosporomycetes</taxon>
        <taxon>Pythiales</taxon>
        <taxon>Pythiaceae</taxon>
        <taxon>Globisporangium</taxon>
    </lineage>
</organism>
<protein>
    <recommendedName>
        <fullName evidence="5">Transcription termination and cleavage factor C-terminal domain-containing protein</fullName>
    </recommendedName>
</protein>
<dbReference type="Gene3D" id="1.10.20.70">
    <property type="entry name" value="Transcription termination and cleavage factor, C-terminal domain"/>
    <property type="match status" value="1"/>
</dbReference>
<evidence type="ECO:0008006" key="5">
    <source>
        <dbReference type="Google" id="ProtNLM"/>
    </source>
</evidence>
<feature type="domain" description="Transcription termination and cleavage factor C-terminal" evidence="1">
    <location>
        <begin position="87"/>
        <end position="121"/>
    </location>
</feature>
<dbReference type="EMBL" id="GL376596">
    <property type="status" value="NOT_ANNOTATED_CDS"/>
    <property type="molecule type" value="Genomic_DNA"/>
</dbReference>
<evidence type="ECO:0000259" key="1">
    <source>
        <dbReference type="Pfam" id="PF14304"/>
    </source>
</evidence>
<dbReference type="HOGENOM" id="CLU_2008460_0_0_1"/>
<dbReference type="Pfam" id="PF14304">
    <property type="entry name" value="CSTF_C"/>
    <property type="match status" value="1"/>
</dbReference>